<dbReference type="PATRIC" id="fig|329854.7.peg.5398"/>
<comment type="caution">
    <text evidence="3">The sequence shown here is derived from an EMBL/GenBank/DDBJ whole genome shotgun (WGS) entry which is preliminary data.</text>
</comment>
<proteinExistence type="predicted"/>
<feature type="domain" description="HTH cro/C1-type" evidence="2">
    <location>
        <begin position="25"/>
        <end position="79"/>
    </location>
</feature>
<dbReference type="InterPro" id="IPR001387">
    <property type="entry name" value="Cro/C1-type_HTH"/>
</dbReference>
<evidence type="ECO:0000313" key="3">
    <source>
        <dbReference type="EMBL" id="KXT40550.1"/>
    </source>
</evidence>
<evidence type="ECO:0000256" key="1">
    <source>
        <dbReference type="ARBA" id="ARBA00023125"/>
    </source>
</evidence>
<dbReference type="PANTHER" id="PTHR46558:SF4">
    <property type="entry name" value="DNA-BIDING PHAGE PROTEIN"/>
    <property type="match status" value="1"/>
</dbReference>
<sequence>MIDFISNIISNIWVNFIIMNVVENIKLLRAEKGIPQKKIADALNVDIAVISNIENGKRELKVSELEIIASCLEVTVVDLFTYPEKYISTNDLNDDIVASLTIQLRKEKKDQVLKLVFGDNSLEILNK</sequence>
<gene>
    <name evidence="3" type="ORF">HMPREF2531_05326</name>
</gene>
<evidence type="ECO:0000313" key="4">
    <source>
        <dbReference type="Proteomes" id="UP000070319"/>
    </source>
</evidence>
<dbReference type="PANTHER" id="PTHR46558">
    <property type="entry name" value="TRACRIPTIONAL REGULATORY PROTEIN-RELATED-RELATED"/>
    <property type="match status" value="1"/>
</dbReference>
<dbReference type="SUPFAM" id="SSF47413">
    <property type="entry name" value="lambda repressor-like DNA-binding domains"/>
    <property type="match status" value="1"/>
</dbReference>
<dbReference type="Proteomes" id="UP000070319">
    <property type="component" value="Unassembled WGS sequence"/>
</dbReference>
<dbReference type="Pfam" id="PF01381">
    <property type="entry name" value="HTH_3"/>
    <property type="match status" value="1"/>
</dbReference>
<name>A0A139KN09_9BACE</name>
<dbReference type="InterPro" id="IPR010982">
    <property type="entry name" value="Lambda_DNA-bd_dom_sf"/>
</dbReference>
<keyword evidence="1 3" id="KW-0238">DNA-binding</keyword>
<dbReference type="Gene3D" id="1.10.260.40">
    <property type="entry name" value="lambda repressor-like DNA-binding domains"/>
    <property type="match status" value="1"/>
</dbReference>
<evidence type="ECO:0000259" key="2">
    <source>
        <dbReference type="PROSITE" id="PS50943"/>
    </source>
</evidence>
<accession>A0A139KN09</accession>
<protein>
    <submittedName>
        <fullName evidence="3">DNA-binding helix-turn-helix protein</fullName>
    </submittedName>
</protein>
<dbReference type="AlphaFoldDB" id="A0A139KN09"/>
<dbReference type="EMBL" id="LTDF01000178">
    <property type="protein sequence ID" value="KXT40550.1"/>
    <property type="molecule type" value="Genomic_DNA"/>
</dbReference>
<dbReference type="CDD" id="cd00093">
    <property type="entry name" value="HTH_XRE"/>
    <property type="match status" value="1"/>
</dbReference>
<dbReference type="GO" id="GO:0003677">
    <property type="term" value="F:DNA binding"/>
    <property type="evidence" value="ECO:0007669"/>
    <property type="project" value="UniProtKB-KW"/>
</dbReference>
<reference evidence="3 4" key="1">
    <citation type="submission" date="2016-02" db="EMBL/GenBank/DDBJ databases">
        <authorList>
            <person name="Wen L."/>
            <person name="He K."/>
            <person name="Yang H."/>
        </authorList>
    </citation>
    <scope>NUCLEOTIDE SEQUENCE [LARGE SCALE GENOMIC DNA]</scope>
    <source>
        <strain evidence="3 4">KLE1704</strain>
    </source>
</reference>
<dbReference type="SMART" id="SM00530">
    <property type="entry name" value="HTH_XRE"/>
    <property type="match status" value="1"/>
</dbReference>
<organism evidence="3">
    <name type="scientific">Bacteroides intestinalis</name>
    <dbReference type="NCBI Taxonomy" id="329854"/>
    <lineage>
        <taxon>Bacteria</taxon>
        <taxon>Pseudomonadati</taxon>
        <taxon>Bacteroidota</taxon>
        <taxon>Bacteroidia</taxon>
        <taxon>Bacteroidales</taxon>
        <taxon>Bacteroidaceae</taxon>
        <taxon>Bacteroides</taxon>
    </lineage>
</organism>
<dbReference type="PROSITE" id="PS50943">
    <property type="entry name" value="HTH_CROC1"/>
    <property type="match status" value="1"/>
</dbReference>